<protein>
    <submittedName>
        <fullName evidence="1">Tocopherol cyclase</fullName>
    </submittedName>
</protein>
<proteinExistence type="predicted"/>
<evidence type="ECO:0000313" key="1">
    <source>
        <dbReference type="EMBL" id="QDZ38629.1"/>
    </source>
</evidence>
<organism evidence="1 2">
    <name type="scientific">Euhalothece natronophila Z-M001</name>
    <dbReference type="NCBI Taxonomy" id="522448"/>
    <lineage>
        <taxon>Bacteria</taxon>
        <taxon>Bacillati</taxon>
        <taxon>Cyanobacteriota</taxon>
        <taxon>Cyanophyceae</taxon>
        <taxon>Oscillatoriophycideae</taxon>
        <taxon>Chroococcales</taxon>
        <taxon>Halothecacae</taxon>
        <taxon>Halothece cluster</taxon>
        <taxon>Euhalothece</taxon>
    </lineage>
</organism>
<keyword evidence="2" id="KW-1185">Reference proteome</keyword>
<evidence type="ECO:0000313" key="2">
    <source>
        <dbReference type="Proteomes" id="UP000318453"/>
    </source>
</evidence>
<dbReference type="AlphaFoldDB" id="A0A5B8NKJ8"/>
<dbReference type="PANTHER" id="PTHR35309">
    <property type="match status" value="1"/>
</dbReference>
<reference evidence="1" key="1">
    <citation type="submission" date="2019-08" db="EMBL/GenBank/DDBJ databases">
        <title>Carotenoids and Carotenoid Binding Proteins in the Halophilic Cyanobacterium Euhalothece sp. ZM00.</title>
        <authorList>
            <person name="Cho S.M."/>
            <person name="Song J.Y."/>
            <person name="Park Y.-I."/>
        </authorList>
    </citation>
    <scope>NUCLEOTIDE SEQUENCE [LARGE SCALE GENOMIC DNA]</scope>
    <source>
        <strain evidence="1">Z-M001</strain>
    </source>
</reference>
<dbReference type="RefSeq" id="WP_146294240.1">
    <property type="nucleotide sequence ID" value="NZ_CP042326.1"/>
</dbReference>
<dbReference type="Proteomes" id="UP000318453">
    <property type="component" value="Chromosome"/>
</dbReference>
<dbReference type="GO" id="GO:0009976">
    <property type="term" value="F:tocopherol cyclase activity"/>
    <property type="evidence" value="ECO:0007669"/>
    <property type="project" value="InterPro"/>
</dbReference>
<gene>
    <name evidence="1" type="ORF">FRE64_00920</name>
</gene>
<accession>A0A5B8NKJ8</accession>
<dbReference type="PANTHER" id="PTHR35309:SF4">
    <property type="entry name" value="TOCOPHEROL CYCLASE"/>
    <property type="match status" value="1"/>
</dbReference>
<dbReference type="InterPro" id="IPR025893">
    <property type="entry name" value="Tocopherol_cyclase"/>
</dbReference>
<dbReference type="EMBL" id="CP042326">
    <property type="protein sequence ID" value="QDZ38629.1"/>
    <property type="molecule type" value="Genomic_DNA"/>
</dbReference>
<sequence>MLQKQTPHSGYHFLPLPVATRFFEGWYYRVTLPEINQTFAFMYSIDDPQGGTAYSGGGAQILGPDDEYFWRTFPNVKGFWADQKRLGLGHWQKRPLGSFPRELTPNQFKQQIEEGYQATARLNQGKLFDPTTGETVTWEYEITPIYGWGDSHRPQKATAGWLSFFPLFEPGWQILIAHGLATGFIQWQGKTYNFTNAPAYSEKNWGRAFPAKWFWLNCNAFKEDTDLALTAGGGRREVLGLGEEVALICFHHQGKFYEFVPWNSKVSWEIQPWGQWKMRAVGSELIAEVVGTTDREGTLLRAPTEKGLKFACRDTMQGQVHLKLSHRRGKTLLEATSDNCGLEVGGIPWSGSWLKSNR</sequence>
<dbReference type="Pfam" id="PF14249">
    <property type="entry name" value="Tocopherol_cycl"/>
    <property type="match status" value="1"/>
</dbReference>
<name>A0A5B8NKJ8_9CHRO</name>
<dbReference type="KEGG" id="enn:FRE64_00920"/>
<dbReference type="OrthoDB" id="503351at2"/>